<organism evidence="2">
    <name type="scientific">Lamprotornis superbus</name>
    <dbReference type="NCBI Taxonomy" id="245042"/>
    <lineage>
        <taxon>Eukaryota</taxon>
        <taxon>Metazoa</taxon>
        <taxon>Chordata</taxon>
        <taxon>Craniata</taxon>
        <taxon>Vertebrata</taxon>
        <taxon>Euteleostomi</taxon>
        <taxon>Archelosauria</taxon>
        <taxon>Archosauria</taxon>
        <taxon>Dinosauria</taxon>
        <taxon>Saurischia</taxon>
        <taxon>Theropoda</taxon>
        <taxon>Coelurosauria</taxon>
        <taxon>Aves</taxon>
        <taxon>Neognathae</taxon>
        <taxon>Neoaves</taxon>
        <taxon>Telluraves</taxon>
        <taxon>Australaves</taxon>
        <taxon>Passeriformes</taxon>
        <taxon>Sturnidae</taxon>
        <taxon>Lamprotornis</taxon>
    </lineage>
</organism>
<feature type="region of interest" description="Disordered" evidence="1">
    <location>
        <begin position="365"/>
        <end position="385"/>
    </location>
</feature>
<evidence type="ECO:0000313" key="4">
    <source>
        <dbReference type="Proteomes" id="UP000618051"/>
    </source>
</evidence>
<accession>A0A835NLN2</accession>
<dbReference type="Proteomes" id="UP000618051">
    <property type="component" value="Unassembled WGS sequence"/>
</dbReference>
<reference evidence="3 4" key="2">
    <citation type="journal article" date="2021" name="J. Hered.">
        <title>Feather Gene Expression Elucidates the Developmental Basis of Plumage Iridescence in African Starlings.</title>
        <authorList>
            <person name="Rubenstein D.R."/>
            <person name="Corvelo A."/>
            <person name="MacManes M.D."/>
            <person name="Maia R."/>
            <person name="Narzisi G."/>
            <person name="Rousaki A."/>
            <person name="Vandenabeele P."/>
            <person name="Shawkey M.D."/>
            <person name="Solomon J."/>
        </authorList>
    </citation>
    <scope>NUCLEOTIDE SEQUENCE [LARGE SCALE GENOMIC DNA]</scope>
    <source>
        <strain evidence="3">SS15</strain>
    </source>
</reference>
<keyword evidence="4" id="KW-1185">Reference proteome</keyword>
<evidence type="ECO:0000313" key="2">
    <source>
        <dbReference type="EMBL" id="KAG0116765.1"/>
    </source>
</evidence>
<evidence type="ECO:0000256" key="1">
    <source>
        <dbReference type="SAM" id="MobiDB-lite"/>
    </source>
</evidence>
<evidence type="ECO:0000313" key="3">
    <source>
        <dbReference type="EMBL" id="KAI1239530.1"/>
    </source>
</evidence>
<gene>
    <name evidence="3" type="ORF">IHE44_0012656</name>
    <name evidence="2" type="ORF">IHE44_003692</name>
</gene>
<dbReference type="EMBL" id="JADDUC010000162">
    <property type="protein sequence ID" value="KAG0116765.1"/>
    <property type="molecule type" value="Genomic_DNA"/>
</dbReference>
<reference evidence="3" key="3">
    <citation type="submission" date="2022-01" db="EMBL/GenBank/DDBJ databases">
        <authorList>
            <person name="Rubenstein D.R."/>
        </authorList>
    </citation>
    <scope>NUCLEOTIDE SEQUENCE</scope>
    <source>
        <strain evidence="3">SS15</strain>
        <tissue evidence="3">Liver</tissue>
    </source>
</reference>
<sequence length="480" mass="53490">MQSYISYYLFSQLAVKWAGSIYQALAVASQSVTICCHSRYLKPPFFPYSSFSVESVTGITNWSIALKLPKKLKVANKMSSSRLEEQQCQGVTDLSRFSVTVPRPAAAANVDKKKGWLSCTSEPGRCKIALQHLCRSWSSLSAERSPVLLLQICEFKQELEIFLESRFRSVELPDPFLLIRFQLKTQDWQRFDSERIALPRHGKFSWSLAAEDVKLVHCKNNSSPQDARSPMLLELEHSGDSKQERADGHVVSWWPQPSQMSFGIPIKKSGLGSGYAGGTEHPRGAWKKRKPFIATHLVVGTVMGKFSAGTAPETHTRDTLCLHGTRNAGGQAWEVAAWATSRHSLCKVHTEQFSPLPFQLRGRQNGVASGRMPVPKRDSEPGCERPGVSSRAEALLVPAAVGFSWCQGGAEVLTAEQHLNFISDASPDSALCFLWILGEEKSGEQLYQKAWEARCTASPIWWNQCSNRSYKRCDNVQPPI</sequence>
<reference evidence="2" key="1">
    <citation type="submission" date="2020-10" db="EMBL/GenBank/DDBJ databases">
        <title>Feather gene expression reveals the developmental basis of iridescence in African starlings.</title>
        <authorList>
            <person name="Rubenstein D.R."/>
        </authorList>
    </citation>
    <scope>NUCLEOTIDE SEQUENCE</scope>
    <source>
        <strain evidence="2">SS15</strain>
        <tissue evidence="2">Liver</tissue>
    </source>
</reference>
<dbReference type="EMBL" id="JADDUC020000005">
    <property type="protein sequence ID" value="KAI1239530.1"/>
    <property type="molecule type" value="Genomic_DNA"/>
</dbReference>
<comment type="caution">
    <text evidence="2">The sequence shown here is derived from an EMBL/GenBank/DDBJ whole genome shotgun (WGS) entry which is preliminary data.</text>
</comment>
<dbReference type="AlphaFoldDB" id="A0A835NLN2"/>
<proteinExistence type="predicted"/>
<name>A0A835NLN2_9PASS</name>
<protein>
    <submittedName>
        <fullName evidence="2">Uncharacterized protein</fullName>
    </submittedName>
</protein>